<gene>
    <name evidence="1" type="ORF">ORJ04_02075</name>
</gene>
<reference evidence="1 2" key="1">
    <citation type="submission" date="2022-11" db="EMBL/GenBank/DDBJ databases">
        <title>Viruses from the air-sea interface of a natural surface slick.</title>
        <authorList>
            <person name="Rahlff J."/>
            <person name="Holmfeldt K."/>
        </authorList>
    </citation>
    <scope>NUCLEOTIDE SEQUENCE [LARGE SCALE GENOMIC DNA]</scope>
    <source>
        <strain evidence="1 2">SMS4</strain>
    </source>
</reference>
<dbReference type="RefSeq" id="WP_305973446.1">
    <property type="nucleotide sequence ID" value="NZ_JAPJDZ010000002.1"/>
</dbReference>
<accession>A0ABT9HUD9</accession>
<organism evidence="1 2">
    <name type="scientific">Rheinheimera baltica</name>
    <dbReference type="NCBI Taxonomy" id="67576"/>
    <lineage>
        <taxon>Bacteria</taxon>
        <taxon>Pseudomonadati</taxon>
        <taxon>Pseudomonadota</taxon>
        <taxon>Gammaproteobacteria</taxon>
        <taxon>Chromatiales</taxon>
        <taxon>Chromatiaceae</taxon>
        <taxon>Rheinheimera</taxon>
    </lineage>
</organism>
<protein>
    <submittedName>
        <fullName evidence="1">DUF3080 family protein</fullName>
    </submittedName>
</protein>
<dbReference type="EMBL" id="JAPJDZ010000002">
    <property type="protein sequence ID" value="MDP5134736.1"/>
    <property type="molecule type" value="Genomic_DNA"/>
</dbReference>
<dbReference type="Proteomes" id="UP001231109">
    <property type="component" value="Unassembled WGS sequence"/>
</dbReference>
<evidence type="ECO:0000313" key="1">
    <source>
        <dbReference type="EMBL" id="MDP5134736.1"/>
    </source>
</evidence>
<proteinExistence type="predicted"/>
<evidence type="ECO:0000313" key="2">
    <source>
        <dbReference type="Proteomes" id="UP001231109"/>
    </source>
</evidence>
<sequence>MKLWLLPIVALSLVACTGNNGDKALTNYQQRLARVFDTPLPNGDLAAPAPLLAERDLKQALPDLRIDLTDAYASRRCGLDTLIGERNSSLGKVYSASKQLSYELRFLQQLAQCLQQRWDSDELLAQLQQVYQQKQLSIDIAFNNMLLTDDTLRKELLGIRKTLPLKDAPGYSETWQALSELTRLQQLIAEQNWHAASQIDIEQQLQRLYQFNFVGRLQYSLRLSQHQLAQLNAMLEQHNSTTLCPGGRDSEQLQILANIFGKYFIPEVQLYTVELSRYQQQLWPLLQQLYQHTPLITPLQQRFEQHYDGMRTELSHHVTWWQNLNRQCPLALNATVKGP</sequence>
<name>A0ABT9HUD9_9GAMM</name>
<comment type="caution">
    <text evidence="1">The sequence shown here is derived from an EMBL/GenBank/DDBJ whole genome shotgun (WGS) entry which is preliminary data.</text>
</comment>
<dbReference type="InterPro" id="IPR021431">
    <property type="entry name" value="DUF3080"/>
</dbReference>
<dbReference type="PROSITE" id="PS51257">
    <property type="entry name" value="PROKAR_LIPOPROTEIN"/>
    <property type="match status" value="1"/>
</dbReference>
<keyword evidence="2" id="KW-1185">Reference proteome</keyword>
<dbReference type="Pfam" id="PF11279">
    <property type="entry name" value="DUF3080"/>
    <property type="match status" value="1"/>
</dbReference>